<feature type="compositionally biased region" description="Pro residues" evidence="1">
    <location>
        <begin position="463"/>
        <end position="472"/>
    </location>
</feature>
<dbReference type="AlphaFoldDB" id="A0AAW0BZB5"/>
<dbReference type="EMBL" id="JAWWNJ010000024">
    <property type="protein sequence ID" value="KAK7031663.1"/>
    <property type="molecule type" value="Genomic_DNA"/>
</dbReference>
<comment type="caution">
    <text evidence="3">The sequence shown here is derived from an EMBL/GenBank/DDBJ whole genome shotgun (WGS) entry which is preliminary data.</text>
</comment>
<keyword evidence="2" id="KW-0812">Transmembrane</keyword>
<feature type="transmembrane region" description="Helical" evidence="2">
    <location>
        <begin position="141"/>
        <end position="159"/>
    </location>
</feature>
<keyword evidence="2" id="KW-1133">Transmembrane helix</keyword>
<feature type="region of interest" description="Disordered" evidence="1">
    <location>
        <begin position="523"/>
        <end position="552"/>
    </location>
</feature>
<evidence type="ECO:0000313" key="4">
    <source>
        <dbReference type="Proteomes" id="UP001362999"/>
    </source>
</evidence>
<dbReference type="Proteomes" id="UP001362999">
    <property type="component" value="Unassembled WGS sequence"/>
</dbReference>
<reference evidence="3 4" key="1">
    <citation type="journal article" date="2024" name="J Genomics">
        <title>Draft genome sequencing and assembly of Favolaschia claudopus CIRM-BRFM 2984 isolated from oak limbs.</title>
        <authorList>
            <person name="Navarro D."/>
            <person name="Drula E."/>
            <person name="Chaduli D."/>
            <person name="Cazenave R."/>
            <person name="Ahrendt S."/>
            <person name="Wang J."/>
            <person name="Lipzen A."/>
            <person name="Daum C."/>
            <person name="Barry K."/>
            <person name="Grigoriev I.V."/>
            <person name="Favel A."/>
            <person name="Rosso M.N."/>
            <person name="Martin F."/>
        </authorList>
    </citation>
    <scope>NUCLEOTIDE SEQUENCE [LARGE SCALE GENOMIC DNA]</scope>
    <source>
        <strain evidence="3 4">CIRM-BRFM 2984</strain>
    </source>
</reference>
<keyword evidence="2" id="KW-0472">Membrane</keyword>
<protein>
    <submittedName>
        <fullName evidence="3">Uncharacterized protein</fullName>
    </submittedName>
</protein>
<sequence length="629" mass="69568">MPYGFPRLTVAESPVVHTTDTGLPLPVTSTQSSSLSTLQTILSAVMLIFFDFIPGQLYLHFLLRIPSLYFSRVTRIFEDARLSLPDIKRMARAKSDQWDVSESRMWPVMAYPDTMPLPRSLLHFRASWESFIDSLLREWKTFNLISVLLLSAILTLLQIDAASHPITRTSALFSLICALMSLLYGCMFIIRFGTMRKMHKASSFANEAQKQSANIWWNIWVLLAMPAVWLAWSIITFLISIMSFVWLSGSTQDAVDFSVSFRAALGPRIALTVVFALGIIYFVLIVRTFHRYGDPLDREWMRTVNEWTTEAIRGQASFVPSPSSSSYVRLSEKPDQFNASRSVSAQSRGAYATPLAALARAESRPPDNFEKLAPSVPLTSHPSAFFRAPESACALPISSSTVMQLGPSEVEARSAAYADPQWSRAVTPDDWSRFILDVSSAWNGQLTLAQTEDDLPVYTIVPPTRPDNPVPASPGSGGGSFGSDPPRLSARSIPSSDSSYGRVRPSKHNKNGFVALHSPVLEDENAPLPKSRSRPATPPPPGTEDPRAGPVNPAQTVEQFIGLWNEHYFRPRNLQVSLVQEHGPRTSGPAFAVTLGPLESPTNAVTTDETGFGLGSFMTMQDISRILRR</sequence>
<gene>
    <name evidence="3" type="ORF">R3P38DRAFT_2522605</name>
</gene>
<feature type="region of interest" description="Disordered" evidence="1">
    <location>
        <begin position="458"/>
        <end position="509"/>
    </location>
</feature>
<name>A0AAW0BZB5_9AGAR</name>
<evidence type="ECO:0000313" key="3">
    <source>
        <dbReference type="EMBL" id="KAK7031663.1"/>
    </source>
</evidence>
<keyword evidence="4" id="KW-1185">Reference proteome</keyword>
<evidence type="ECO:0000256" key="2">
    <source>
        <dbReference type="SAM" id="Phobius"/>
    </source>
</evidence>
<proteinExistence type="predicted"/>
<feature type="transmembrane region" description="Helical" evidence="2">
    <location>
        <begin position="41"/>
        <end position="63"/>
    </location>
</feature>
<feature type="transmembrane region" description="Helical" evidence="2">
    <location>
        <begin position="268"/>
        <end position="289"/>
    </location>
</feature>
<evidence type="ECO:0000256" key="1">
    <source>
        <dbReference type="SAM" id="MobiDB-lite"/>
    </source>
</evidence>
<feature type="transmembrane region" description="Helical" evidence="2">
    <location>
        <begin position="171"/>
        <end position="194"/>
    </location>
</feature>
<organism evidence="3 4">
    <name type="scientific">Favolaschia claudopus</name>
    <dbReference type="NCBI Taxonomy" id="2862362"/>
    <lineage>
        <taxon>Eukaryota</taxon>
        <taxon>Fungi</taxon>
        <taxon>Dikarya</taxon>
        <taxon>Basidiomycota</taxon>
        <taxon>Agaricomycotina</taxon>
        <taxon>Agaricomycetes</taxon>
        <taxon>Agaricomycetidae</taxon>
        <taxon>Agaricales</taxon>
        <taxon>Marasmiineae</taxon>
        <taxon>Mycenaceae</taxon>
        <taxon>Favolaschia</taxon>
    </lineage>
</organism>
<accession>A0AAW0BZB5</accession>
<feature type="transmembrane region" description="Helical" evidence="2">
    <location>
        <begin position="215"/>
        <end position="248"/>
    </location>
</feature>